<gene>
    <name evidence="2" type="ORF">SAMN06265350_105162</name>
</gene>
<evidence type="ECO:0000313" key="3">
    <source>
        <dbReference type="Proteomes" id="UP000315971"/>
    </source>
</evidence>
<dbReference type="EMBL" id="FXSZ01000005">
    <property type="protein sequence ID" value="SMO65752.1"/>
    <property type="molecule type" value="Genomic_DNA"/>
</dbReference>
<dbReference type="SUPFAM" id="SSF158446">
    <property type="entry name" value="IVS-encoded protein-like"/>
    <property type="match status" value="1"/>
</dbReference>
<evidence type="ECO:0000256" key="1">
    <source>
        <dbReference type="SAM" id="MobiDB-lite"/>
    </source>
</evidence>
<organism evidence="2 3">
    <name type="scientific">Solitalea koreensis</name>
    <dbReference type="NCBI Taxonomy" id="543615"/>
    <lineage>
        <taxon>Bacteria</taxon>
        <taxon>Pseudomonadati</taxon>
        <taxon>Bacteroidota</taxon>
        <taxon>Sphingobacteriia</taxon>
        <taxon>Sphingobacteriales</taxon>
        <taxon>Sphingobacteriaceae</taxon>
        <taxon>Solitalea</taxon>
    </lineage>
</organism>
<dbReference type="Proteomes" id="UP000315971">
    <property type="component" value="Unassembled WGS sequence"/>
</dbReference>
<feature type="compositionally biased region" description="Acidic residues" evidence="1">
    <location>
        <begin position="1"/>
        <end position="18"/>
    </location>
</feature>
<feature type="region of interest" description="Disordered" evidence="1">
    <location>
        <begin position="1"/>
        <end position="22"/>
    </location>
</feature>
<protein>
    <recommendedName>
        <fullName evidence="4">Four helix bundle protein</fullName>
    </recommendedName>
</protein>
<dbReference type="OrthoDB" id="893100at2"/>
<evidence type="ECO:0008006" key="4">
    <source>
        <dbReference type="Google" id="ProtNLM"/>
    </source>
</evidence>
<proteinExistence type="predicted"/>
<name>A0A521D275_9SPHI</name>
<evidence type="ECO:0000313" key="2">
    <source>
        <dbReference type="EMBL" id="SMO65752.1"/>
    </source>
</evidence>
<dbReference type="RefSeq" id="WP_142603747.1">
    <property type="nucleotide sequence ID" value="NZ_FXSZ01000005.1"/>
</dbReference>
<reference evidence="2 3" key="1">
    <citation type="submission" date="2017-05" db="EMBL/GenBank/DDBJ databases">
        <authorList>
            <person name="Varghese N."/>
            <person name="Submissions S."/>
        </authorList>
    </citation>
    <scope>NUCLEOTIDE SEQUENCE [LARGE SCALE GENOMIC DNA]</scope>
    <source>
        <strain evidence="2 3">DSM 21342</strain>
    </source>
</reference>
<dbReference type="Gene3D" id="1.20.1440.60">
    <property type="entry name" value="23S rRNA-intervening sequence"/>
    <property type="match status" value="1"/>
</dbReference>
<dbReference type="AlphaFoldDB" id="A0A521D275"/>
<accession>A0A521D275</accession>
<keyword evidence="3" id="KW-1185">Reference proteome</keyword>
<sequence length="155" mass="18077">MFDDEDNDFDFNEEDFDPSEFQREQERIHNLPVYKKAMEIAAITQAICESIDPKKDDLDIRSMMLQNAYVIGSKISGAEGGDLFTLRMENAVIIKIHARELLAQTSLCQAEGLSNNHYLQILRDEIEQFKLLFIEWVKSFDKTNDIKDDWGLFYD</sequence>
<dbReference type="InterPro" id="IPR036583">
    <property type="entry name" value="23S_rRNA_IVS_sf"/>
</dbReference>